<reference evidence="2 3" key="1">
    <citation type="submission" date="2023-11" db="EMBL/GenBank/DDBJ databases">
        <title>Novel species in genus Nocardioides.</title>
        <authorList>
            <person name="Zhou H."/>
        </authorList>
    </citation>
    <scope>NUCLEOTIDE SEQUENCE [LARGE SCALE GENOMIC DNA]</scope>
    <source>
        <strain evidence="2 3">S-58</strain>
    </source>
</reference>
<evidence type="ECO:0000313" key="3">
    <source>
        <dbReference type="Proteomes" id="UP001291999"/>
    </source>
</evidence>
<comment type="caution">
    <text evidence="2">The sequence shown here is derived from an EMBL/GenBank/DDBJ whole genome shotgun (WGS) entry which is preliminary data.</text>
</comment>
<dbReference type="InterPro" id="IPR035965">
    <property type="entry name" value="PAS-like_dom_sf"/>
</dbReference>
<evidence type="ECO:0000313" key="2">
    <source>
        <dbReference type="EMBL" id="MDZ5662818.1"/>
    </source>
</evidence>
<dbReference type="SUPFAM" id="SSF52172">
    <property type="entry name" value="CheY-like"/>
    <property type="match status" value="1"/>
</dbReference>
<dbReference type="InterPro" id="IPR011006">
    <property type="entry name" value="CheY-like_superfamily"/>
</dbReference>
<dbReference type="EMBL" id="JAXQPW010000005">
    <property type="protein sequence ID" value="MDZ5662818.1"/>
    <property type="molecule type" value="Genomic_DNA"/>
</dbReference>
<protein>
    <submittedName>
        <fullName evidence="2">PAS and ANTAR domain-containing protein</fullName>
    </submittedName>
</protein>
<dbReference type="Pfam" id="PF08447">
    <property type="entry name" value="PAS_3"/>
    <property type="match status" value="1"/>
</dbReference>
<dbReference type="RefSeq" id="WP_172270359.1">
    <property type="nucleotide sequence ID" value="NZ_CP141058.1"/>
</dbReference>
<feature type="domain" description="ANTAR" evidence="1">
    <location>
        <begin position="124"/>
        <end position="185"/>
    </location>
</feature>
<organism evidence="2 3">
    <name type="scientific">Nocardioides renjunii</name>
    <dbReference type="NCBI Taxonomy" id="3095075"/>
    <lineage>
        <taxon>Bacteria</taxon>
        <taxon>Bacillati</taxon>
        <taxon>Actinomycetota</taxon>
        <taxon>Actinomycetes</taxon>
        <taxon>Propionibacteriales</taxon>
        <taxon>Nocardioidaceae</taxon>
        <taxon>Nocardioides</taxon>
    </lineage>
</organism>
<evidence type="ECO:0000259" key="1">
    <source>
        <dbReference type="PROSITE" id="PS50921"/>
    </source>
</evidence>
<dbReference type="PROSITE" id="PS50921">
    <property type="entry name" value="ANTAR"/>
    <property type="match status" value="1"/>
</dbReference>
<keyword evidence="3" id="KW-1185">Reference proteome</keyword>
<gene>
    <name evidence="2" type="ORF">SFC79_13670</name>
</gene>
<dbReference type="InterPro" id="IPR005561">
    <property type="entry name" value="ANTAR"/>
</dbReference>
<dbReference type="Gene3D" id="1.10.10.10">
    <property type="entry name" value="Winged helix-like DNA-binding domain superfamily/Winged helix DNA-binding domain"/>
    <property type="match status" value="1"/>
</dbReference>
<sequence length="220" mass="24002">MGQGAGGGAFNASLCALVGRYTYRPATDEWWWSDTMFRIHGFEPGAVVPTTALVMRHIHPEDVEAAWESREAVVGRGEAYSFLHRIVTATQAHKVVIAAGHVEDEDGTLVVSGHLVDLTDVRRDAVNAELESAVVDFVGHRAVIEQAKGVLMQLYSVDADTAWVLLRAFSVDTNRKVRDIARALVSAAADDRTPTKRQRVSAHDMLERIYAEALEGAPPG</sequence>
<dbReference type="InterPro" id="IPR013655">
    <property type="entry name" value="PAS_fold_3"/>
</dbReference>
<dbReference type="SMART" id="SM01012">
    <property type="entry name" value="ANTAR"/>
    <property type="match status" value="1"/>
</dbReference>
<dbReference type="SUPFAM" id="SSF55785">
    <property type="entry name" value="PYP-like sensor domain (PAS domain)"/>
    <property type="match status" value="1"/>
</dbReference>
<proteinExistence type="predicted"/>
<dbReference type="Proteomes" id="UP001291999">
    <property type="component" value="Unassembled WGS sequence"/>
</dbReference>
<accession>A0ABU5KCW5</accession>
<name>A0ABU5KCW5_9ACTN</name>
<dbReference type="Gene3D" id="3.30.450.20">
    <property type="entry name" value="PAS domain"/>
    <property type="match status" value="1"/>
</dbReference>
<dbReference type="InterPro" id="IPR036388">
    <property type="entry name" value="WH-like_DNA-bd_sf"/>
</dbReference>
<dbReference type="Pfam" id="PF03861">
    <property type="entry name" value="ANTAR"/>
    <property type="match status" value="1"/>
</dbReference>